<dbReference type="AlphaFoldDB" id="A0A5B7IA42"/>
<protein>
    <submittedName>
        <fullName evidence="1">Uncharacterized protein</fullName>
    </submittedName>
</protein>
<reference evidence="1 2" key="1">
    <citation type="submission" date="2019-05" db="EMBL/GenBank/DDBJ databases">
        <title>Another draft genome of Portunus trituberculatus and its Hox gene families provides insights of decapod evolution.</title>
        <authorList>
            <person name="Jeong J.-H."/>
            <person name="Song I."/>
            <person name="Kim S."/>
            <person name="Choi T."/>
            <person name="Kim D."/>
            <person name="Ryu S."/>
            <person name="Kim W."/>
        </authorList>
    </citation>
    <scope>NUCLEOTIDE SEQUENCE [LARGE SCALE GENOMIC DNA]</scope>
    <source>
        <tissue evidence="1">Muscle</tissue>
    </source>
</reference>
<accession>A0A5B7IA42</accession>
<proteinExistence type="predicted"/>
<dbReference type="Proteomes" id="UP000324222">
    <property type="component" value="Unassembled WGS sequence"/>
</dbReference>
<gene>
    <name evidence="1" type="ORF">E2C01_075195</name>
</gene>
<comment type="caution">
    <text evidence="1">The sequence shown here is derived from an EMBL/GenBank/DDBJ whole genome shotgun (WGS) entry which is preliminary data.</text>
</comment>
<sequence>MSARLRLFRAKMNKGTCAMVLWRALAVRRSVASDAAGTSPPTIDNPRCQSPLLFDTREADNDTGEVLVAWWRALTRRFSIRVQARRSQLILALRRQSLQLCSCP</sequence>
<evidence type="ECO:0000313" key="2">
    <source>
        <dbReference type="Proteomes" id="UP000324222"/>
    </source>
</evidence>
<keyword evidence="2" id="KW-1185">Reference proteome</keyword>
<evidence type="ECO:0000313" key="1">
    <source>
        <dbReference type="EMBL" id="MPC80612.1"/>
    </source>
</evidence>
<organism evidence="1 2">
    <name type="scientific">Portunus trituberculatus</name>
    <name type="common">Swimming crab</name>
    <name type="synonym">Neptunus trituberculatus</name>
    <dbReference type="NCBI Taxonomy" id="210409"/>
    <lineage>
        <taxon>Eukaryota</taxon>
        <taxon>Metazoa</taxon>
        <taxon>Ecdysozoa</taxon>
        <taxon>Arthropoda</taxon>
        <taxon>Crustacea</taxon>
        <taxon>Multicrustacea</taxon>
        <taxon>Malacostraca</taxon>
        <taxon>Eumalacostraca</taxon>
        <taxon>Eucarida</taxon>
        <taxon>Decapoda</taxon>
        <taxon>Pleocyemata</taxon>
        <taxon>Brachyura</taxon>
        <taxon>Eubrachyura</taxon>
        <taxon>Portunoidea</taxon>
        <taxon>Portunidae</taxon>
        <taxon>Portuninae</taxon>
        <taxon>Portunus</taxon>
    </lineage>
</organism>
<name>A0A5B7IA42_PORTR</name>
<dbReference type="EMBL" id="VSRR010054512">
    <property type="protein sequence ID" value="MPC80612.1"/>
    <property type="molecule type" value="Genomic_DNA"/>
</dbReference>